<reference evidence="8 9" key="1">
    <citation type="submission" date="2021-12" db="EMBL/GenBank/DDBJ databases">
        <title>High titer production of polyol ester of fatty acids by Rhodotorula paludigena BS15 towards product separation-free biomass refinery.</title>
        <authorList>
            <person name="Mano J."/>
            <person name="Ono H."/>
            <person name="Tanaka T."/>
            <person name="Naito K."/>
            <person name="Sushida H."/>
            <person name="Ike M."/>
            <person name="Tokuyasu K."/>
            <person name="Kitaoka M."/>
        </authorList>
    </citation>
    <scope>NUCLEOTIDE SEQUENCE [LARGE SCALE GENOMIC DNA]</scope>
    <source>
        <strain evidence="8 9">BS15</strain>
    </source>
</reference>
<proteinExistence type="inferred from homology"/>
<evidence type="ECO:0000256" key="6">
    <source>
        <dbReference type="SAM" id="MobiDB-lite"/>
    </source>
</evidence>
<gene>
    <name evidence="8" type="ORF">Rhopal_001443-T1</name>
</gene>
<dbReference type="Gene3D" id="3.30.460.20">
    <property type="entry name" value="CorA soluble domain-like"/>
    <property type="match status" value="1"/>
</dbReference>
<comment type="similarity">
    <text evidence="2">Belongs to the CorA metal ion transporter (MIT) (TC 1.A.35) family.</text>
</comment>
<dbReference type="PANTHER" id="PTHR21535">
    <property type="entry name" value="MAGNESIUM AND COBALT TRANSPORT PROTEIN/MITOCHONDRIAL IMPORT INNER MEMBRANE TRANSLOCASE SUBUNIT TIM8"/>
    <property type="match status" value="1"/>
</dbReference>
<dbReference type="Proteomes" id="UP001342314">
    <property type="component" value="Unassembled WGS sequence"/>
</dbReference>
<evidence type="ECO:0000313" key="9">
    <source>
        <dbReference type="Proteomes" id="UP001342314"/>
    </source>
</evidence>
<feature type="region of interest" description="Disordered" evidence="6">
    <location>
        <begin position="1"/>
        <end position="330"/>
    </location>
</feature>
<feature type="compositionally biased region" description="Basic and acidic residues" evidence="6">
    <location>
        <begin position="1454"/>
        <end position="1463"/>
    </location>
</feature>
<feature type="region of interest" description="Disordered" evidence="6">
    <location>
        <begin position="404"/>
        <end position="476"/>
    </location>
</feature>
<feature type="compositionally biased region" description="Polar residues" evidence="6">
    <location>
        <begin position="615"/>
        <end position="625"/>
    </location>
</feature>
<dbReference type="GO" id="GO:0010961">
    <property type="term" value="P:intracellular magnesium ion homeostasis"/>
    <property type="evidence" value="ECO:0007669"/>
    <property type="project" value="TreeGrafter"/>
</dbReference>
<name>A0AAV5GHD8_9BASI</name>
<keyword evidence="5 7" id="KW-0472">Membrane</keyword>
<protein>
    <submittedName>
        <fullName evidence="8">Uncharacterized protein</fullName>
    </submittedName>
</protein>
<dbReference type="FunFam" id="1.20.58.340:FF:000008">
    <property type="entry name" value="CorA family metal ion transporter"/>
    <property type="match status" value="1"/>
</dbReference>
<evidence type="ECO:0000313" key="8">
    <source>
        <dbReference type="EMBL" id="GJN88477.1"/>
    </source>
</evidence>
<dbReference type="InterPro" id="IPR045861">
    <property type="entry name" value="CorA_cytoplasmic_dom"/>
</dbReference>
<feature type="compositionally biased region" description="Acidic residues" evidence="6">
    <location>
        <begin position="282"/>
        <end position="293"/>
    </location>
</feature>
<dbReference type="InterPro" id="IPR019140">
    <property type="entry name" value="MCM_complex-bd"/>
</dbReference>
<evidence type="ECO:0000256" key="1">
    <source>
        <dbReference type="ARBA" id="ARBA00004141"/>
    </source>
</evidence>
<accession>A0AAV5GHD8</accession>
<evidence type="ECO:0000256" key="3">
    <source>
        <dbReference type="ARBA" id="ARBA00022692"/>
    </source>
</evidence>
<feature type="compositionally biased region" description="Low complexity" evidence="6">
    <location>
        <begin position="1464"/>
        <end position="1475"/>
    </location>
</feature>
<evidence type="ECO:0000256" key="5">
    <source>
        <dbReference type="ARBA" id="ARBA00023136"/>
    </source>
</evidence>
<organism evidence="8 9">
    <name type="scientific">Rhodotorula paludigena</name>
    <dbReference type="NCBI Taxonomy" id="86838"/>
    <lineage>
        <taxon>Eukaryota</taxon>
        <taxon>Fungi</taxon>
        <taxon>Dikarya</taxon>
        <taxon>Basidiomycota</taxon>
        <taxon>Pucciniomycotina</taxon>
        <taxon>Microbotryomycetes</taxon>
        <taxon>Sporidiobolales</taxon>
        <taxon>Sporidiobolaceae</taxon>
        <taxon>Rhodotorula</taxon>
    </lineage>
</organism>
<evidence type="ECO:0000256" key="4">
    <source>
        <dbReference type="ARBA" id="ARBA00022989"/>
    </source>
</evidence>
<feature type="region of interest" description="Disordered" evidence="6">
    <location>
        <begin position="1454"/>
        <end position="1475"/>
    </location>
</feature>
<dbReference type="Pfam" id="PF09739">
    <property type="entry name" value="MCM_bind"/>
    <property type="match status" value="1"/>
</dbReference>
<dbReference type="Pfam" id="PF01544">
    <property type="entry name" value="CorA"/>
    <property type="match status" value="1"/>
</dbReference>
<sequence length="1475" mass="159970">MDSPTAGPSRPRNDSDASQHSSPRPASELGLEDPRQAEQDAHLAHSMTALANQGRARSGTIRDRPPLVPVASASSEHATPQRGISSSSVHPHGTSEAGPSRRRPSVSMHIGSGDAMDTMGHLADDLAREDSEEAERAERSNGEDDDDGRARTYSGLRRDDLLRAHHTPTSAQRSSAAARLYRHHRNVSDSSIDSQGGAYIDHRRQPHSLSIGSASRPTAIARSPDAYGGSARKGSALRRYSVSDEPPSLARSPTSPHAADAIDPSASAFSSRGGRNTSYAVEDLDEEAVADDDAPVRSPRPVHFLDRQTSHQSYSSMRSRGSRHSDEEEARAKAYAVDMSRPGSGFGKPEDDICFPTHGAAAELDYLDLHHEHPDGGVPMAGVLPNFPFPFDFGHLEDFATQERDGMPIPSARRRKGGASGGPSLGTSPPDYGLSTATSGGRYMAGAMSSSGETDAPPRMGGRHRKFSESVHPGRMRRKLAQFEGAGDDLPNERSGRDGESHYVSILDTKTPLLADKRGASGYGAAVDGSRKAGGPRPYRFSFYSNSLPSTIHARSLAEIPGEGQTFEELFLGHKPPPVVDEEEHPTVINLDARLAQLSSPSQGHGAASGAATPVNGQSSMSGSTKKGGAVPSGISAARMQGERPRTAVMRSDEDAEANTWWLDVMCPTDQEMKVFGIHPLTTEDIQMEETREKIELFRNYYFVCFRSFEQDPYSPTYLEPLNMYIIVFREGTLSFHFRGTPHPQNVRRRIKQLKDYINVTSDWISYALIDDITDAFGPLIQNIEYEVDSIDELVLILKEAEQSDMLRRIGTCRKKVMGLLRLMGNKADVVKGLSKRCNENWSVAPKSDINLTHYEKILSRSHSNYLAQISIEMTDANNQINDVLSKLTALGTVLIPMNLVTGLWGMNVRVPGENVQNLHWFFGILGGLVAFAVAGAFLTWRVFRPTELVQRLYAEQPSLDGFDERVASTFSSLFSDDGALAQVPAITSLSTAASLPPAGSLVRFRAMVQDTGLGGELFQALGDNNEVFMYGAEHDGAGDAAQPDDYSKLRERQLFYVVSVPGESAWVKETVSSSQASSSKYPDPSEPHFGLVAKLYGEAAEALKTAEVCEFVGVLGETTYVVIFYTFAQINLSTHASPSSLSSAFDELNESSSPAPTVPALHVVFTRPAPTPSLSKSSTSSKEGVRKELVAYLADQLGGDKDAAEWVLLALLARIHTRHATGMALGSLSLNLAVPEGFSTDLASAISTLVPASTFLDLSIATLNDSKTRLAPRSRDESLDSGRLQLANGTAVVVDLRKIGEGKLEDIGVRNLRHLATTIAQQKLAYEFPYSSFEFDTDLNFVVLSEGKAIIPTDCVVYVKPDAAHKPSGAALDKATFDAFRAFISEMKNADFSIPEGMSEVIQSDFVERRQASHGGEGMSQDDLLFRMTAARLVALSYGETALSKEAWLRTAELDDRRKDRMPATPQQPTPGQA</sequence>
<feature type="transmembrane region" description="Helical" evidence="7">
    <location>
        <begin position="888"/>
        <end position="907"/>
    </location>
</feature>
<dbReference type="GO" id="GO:0015095">
    <property type="term" value="F:magnesium ion transmembrane transporter activity"/>
    <property type="evidence" value="ECO:0007669"/>
    <property type="project" value="InterPro"/>
</dbReference>
<keyword evidence="3 7" id="KW-0812">Transmembrane</keyword>
<keyword evidence="9" id="KW-1185">Reference proteome</keyword>
<dbReference type="InterPro" id="IPR002523">
    <property type="entry name" value="MgTranspt_CorA/ZnTranspt_ZntB"/>
</dbReference>
<feature type="region of interest" description="Disordered" evidence="6">
    <location>
        <begin position="599"/>
        <end position="653"/>
    </location>
</feature>
<feature type="transmembrane region" description="Helical" evidence="7">
    <location>
        <begin position="919"/>
        <end position="941"/>
    </location>
</feature>
<comment type="caution">
    <text evidence="8">The sequence shown here is derived from an EMBL/GenBank/DDBJ whole genome shotgun (WGS) entry which is preliminary data.</text>
</comment>
<feature type="compositionally biased region" description="Polar residues" evidence="6">
    <location>
        <begin position="72"/>
        <end position="89"/>
    </location>
</feature>
<dbReference type="Gene3D" id="1.20.58.340">
    <property type="entry name" value="Magnesium transport protein CorA, transmembrane region"/>
    <property type="match status" value="2"/>
</dbReference>
<feature type="compositionally biased region" description="Basic and acidic residues" evidence="6">
    <location>
        <begin position="32"/>
        <end position="43"/>
    </location>
</feature>
<dbReference type="SUPFAM" id="SSF143865">
    <property type="entry name" value="CorA soluble domain-like"/>
    <property type="match status" value="1"/>
</dbReference>
<evidence type="ECO:0000256" key="2">
    <source>
        <dbReference type="ARBA" id="ARBA00009765"/>
    </source>
</evidence>
<dbReference type="InterPro" id="IPR045863">
    <property type="entry name" value="CorA_TM1_TM2"/>
</dbReference>
<feature type="compositionally biased region" description="Polar residues" evidence="6">
    <location>
        <begin position="310"/>
        <end position="319"/>
    </location>
</feature>
<feature type="compositionally biased region" description="Polar residues" evidence="6">
    <location>
        <begin position="267"/>
        <end position="279"/>
    </location>
</feature>
<dbReference type="GO" id="GO:0016020">
    <property type="term" value="C:membrane"/>
    <property type="evidence" value="ECO:0007669"/>
    <property type="project" value="UniProtKB-SubCell"/>
</dbReference>
<keyword evidence="4 7" id="KW-1133">Transmembrane helix</keyword>
<dbReference type="EMBL" id="BQKY01000003">
    <property type="protein sequence ID" value="GJN88477.1"/>
    <property type="molecule type" value="Genomic_DNA"/>
</dbReference>
<dbReference type="SUPFAM" id="SSF144083">
    <property type="entry name" value="Magnesium transport protein CorA, transmembrane region"/>
    <property type="match status" value="1"/>
</dbReference>
<comment type="subcellular location">
    <subcellularLocation>
        <location evidence="1">Membrane</location>
        <topology evidence="1">Multi-pass membrane protein</topology>
    </subcellularLocation>
</comment>
<dbReference type="InterPro" id="IPR044089">
    <property type="entry name" value="Alr1-like"/>
</dbReference>
<feature type="compositionally biased region" description="Basic and acidic residues" evidence="6">
    <location>
        <begin position="122"/>
        <end position="142"/>
    </location>
</feature>
<feature type="compositionally biased region" description="Polar residues" evidence="6">
    <location>
        <begin position="207"/>
        <end position="216"/>
    </location>
</feature>
<dbReference type="PANTHER" id="PTHR21535:SF51">
    <property type="entry name" value="MANGANESE RESISTANCE PROTEIN MNR2"/>
    <property type="match status" value="1"/>
</dbReference>
<evidence type="ECO:0000256" key="7">
    <source>
        <dbReference type="SAM" id="Phobius"/>
    </source>
</evidence>
<dbReference type="CDD" id="cd12829">
    <property type="entry name" value="Alr1p-like"/>
    <property type="match status" value="1"/>
</dbReference>